<evidence type="ECO:0000313" key="2">
    <source>
        <dbReference type="Proteomes" id="UP000184036"/>
    </source>
</evidence>
<dbReference type="AlphaFoldDB" id="A0A1M5DZY2"/>
<dbReference type="EMBL" id="FQWE01000001">
    <property type="protein sequence ID" value="SHF72553.1"/>
    <property type="molecule type" value="Genomic_DNA"/>
</dbReference>
<proteinExistence type="predicted"/>
<dbReference type="Proteomes" id="UP000184036">
    <property type="component" value="Unassembled WGS sequence"/>
</dbReference>
<keyword evidence="2" id="KW-1185">Reference proteome</keyword>
<sequence length="37" mass="4493">MFKNELKFMIKKTLNNSLIKMKNLEFCVLTPYKTRII</sequence>
<evidence type="ECO:0000313" key="1">
    <source>
        <dbReference type="EMBL" id="SHF72553.1"/>
    </source>
</evidence>
<accession>A0A1M5DZY2</accession>
<gene>
    <name evidence="1" type="ORF">SAMN05444396_10179</name>
</gene>
<name>A0A1M5DZY2_9FLAO</name>
<protein>
    <submittedName>
        <fullName evidence="1">Uncharacterized protein</fullName>
    </submittedName>
</protein>
<reference evidence="2" key="1">
    <citation type="submission" date="2016-11" db="EMBL/GenBank/DDBJ databases">
        <authorList>
            <person name="Varghese N."/>
            <person name="Submissions S."/>
        </authorList>
    </citation>
    <scope>NUCLEOTIDE SEQUENCE [LARGE SCALE GENOMIC DNA]</scope>
    <source>
        <strain evidence="2">DSM 19741</strain>
    </source>
</reference>
<organism evidence="1 2">
    <name type="scientific">Flavobacterium segetis</name>
    <dbReference type="NCBI Taxonomy" id="271157"/>
    <lineage>
        <taxon>Bacteria</taxon>
        <taxon>Pseudomonadati</taxon>
        <taxon>Bacteroidota</taxon>
        <taxon>Flavobacteriia</taxon>
        <taxon>Flavobacteriales</taxon>
        <taxon>Flavobacteriaceae</taxon>
        <taxon>Flavobacterium</taxon>
    </lineage>
</organism>